<reference evidence="2 3" key="1">
    <citation type="journal article" date="2017" name="ISME J.">
        <title>Energy and carbon metabolisms in a deep terrestrial subsurface fluid microbial community.</title>
        <authorList>
            <person name="Momper L."/>
            <person name="Jungbluth S.P."/>
            <person name="Lee M.D."/>
            <person name="Amend J.P."/>
        </authorList>
    </citation>
    <scope>NUCLEOTIDE SEQUENCE [LARGE SCALE GENOMIC DNA]</scope>
    <source>
        <strain evidence="2">SURF_17</strain>
    </source>
</reference>
<proteinExistence type="predicted"/>
<dbReference type="InterPro" id="IPR052552">
    <property type="entry name" value="YeaO-like"/>
</dbReference>
<gene>
    <name evidence="2" type="ORF">C4532_17050</name>
</gene>
<comment type="caution">
    <text evidence="2">The sequence shown here is derived from an EMBL/GenBank/DDBJ whole genome shotgun (WGS) entry which is preliminary data.</text>
</comment>
<evidence type="ECO:0000313" key="3">
    <source>
        <dbReference type="Proteomes" id="UP000285961"/>
    </source>
</evidence>
<dbReference type="Proteomes" id="UP000285961">
    <property type="component" value="Unassembled WGS sequence"/>
</dbReference>
<name>A0A419ERF5_9BACT</name>
<feature type="domain" description="DUF488" evidence="1">
    <location>
        <begin position="3"/>
        <end position="113"/>
    </location>
</feature>
<dbReference type="PANTHER" id="PTHR36849:SF1">
    <property type="entry name" value="CYTOPLASMIC PROTEIN"/>
    <property type="match status" value="1"/>
</dbReference>
<dbReference type="Pfam" id="PF22751">
    <property type="entry name" value="DUF488-N3a"/>
    <property type="match status" value="1"/>
</dbReference>
<evidence type="ECO:0000313" key="2">
    <source>
        <dbReference type="EMBL" id="RJP65932.1"/>
    </source>
</evidence>
<accession>A0A419ERF5</accession>
<dbReference type="AlphaFoldDB" id="A0A419ERF5"/>
<sequence length="114" mass="13264">MSVKTKCVYDEAEPDDGFRLLVMRFWPRGVRKDRVDGWEKELGAPKDLIKDWKSGAITWAEFSKRYRTAMREQQGKIAELAERANKETITLLCSCREGNRCHRFLLKKLIAKSG</sequence>
<dbReference type="InterPro" id="IPR054495">
    <property type="entry name" value="DUF488-N3a"/>
</dbReference>
<organism evidence="2 3">
    <name type="scientific">Candidatus Abyssobacteria bacterium SURF_17</name>
    <dbReference type="NCBI Taxonomy" id="2093361"/>
    <lineage>
        <taxon>Bacteria</taxon>
        <taxon>Pseudomonadati</taxon>
        <taxon>Candidatus Hydrogenedentota</taxon>
        <taxon>Candidatus Abyssobacteria</taxon>
    </lineage>
</organism>
<dbReference type="PANTHER" id="PTHR36849">
    <property type="entry name" value="CYTOPLASMIC PROTEIN-RELATED"/>
    <property type="match status" value="1"/>
</dbReference>
<dbReference type="EMBL" id="QZKI01000121">
    <property type="protein sequence ID" value="RJP65932.1"/>
    <property type="molecule type" value="Genomic_DNA"/>
</dbReference>
<protein>
    <submittedName>
        <fullName evidence="2">DUF488 family protein</fullName>
    </submittedName>
</protein>
<evidence type="ECO:0000259" key="1">
    <source>
        <dbReference type="Pfam" id="PF22751"/>
    </source>
</evidence>